<organism evidence="1 2">
    <name type="scientific">Candidatus Epulonipiscium fishelsonii</name>
    <dbReference type="NCBI Taxonomy" id="77094"/>
    <lineage>
        <taxon>Bacteria</taxon>
        <taxon>Bacillati</taxon>
        <taxon>Bacillota</taxon>
        <taxon>Clostridia</taxon>
        <taxon>Lachnospirales</taxon>
        <taxon>Lachnospiraceae</taxon>
        <taxon>Candidatus Epulonipiscium</taxon>
    </lineage>
</organism>
<reference evidence="1" key="1">
    <citation type="submission" date="2016-08" db="EMBL/GenBank/DDBJ databases">
        <authorList>
            <person name="Ngugi D.K."/>
            <person name="Miyake S."/>
            <person name="Stingl U."/>
        </authorList>
    </citation>
    <scope>NUCLEOTIDE SEQUENCE</scope>
    <source>
        <strain evidence="1">SCG-D08WGA-EpuloA1</strain>
    </source>
</reference>
<protein>
    <submittedName>
        <fullName evidence="1">Uncharacterized protein</fullName>
    </submittedName>
</protein>
<comment type="caution">
    <text evidence="1">The sequence shown here is derived from an EMBL/GenBank/DDBJ whole genome shotgun (WGS) entry which is preliminary data.</text>
</comment>
<gene>
    <name evidence="1" type="ORF">AN640_04870</name>
</gene>
<name>A0ACC8XIK2_9FIRM</name>
<dbReference type="EMBL" id="LJHD01000069">
    <property type="protein sequence ID" value="ONI45198.1"/>
    <property type="molecule type" value="Genomic_DNA"/>
</dbReference>
<evidence type="ECO:0000313" key="2">
    <source>
        <dbReference type="Proteomes" id="UP000188637"/>
    </source>
</evidence>
<dbReference type="Proteomes" id="UP000188637">
    <property type="component" value="Unassembled WGS sequence"/>
</dbReference>
<sequence>MKSKKDNLQVNTPSRPKLHPQKNDSLFKKIYQSKKNILNLCKVLIGIQNITEDDIKVTTLQDNNAIYVQIRNDLSFIFGTNIFLLEQQTKVNPNMPVRQGSYYFNTLSMLFENATFHSSKAQKIPRPILITFTNGDPKGIPIEINKLSDLFIENENTSEDRYSKLKVNGRYQNYIEVYVKVIYLNNPQNEGLLNQIPTLKGVAFFTKTINEYKLKGYDINEAVEKAIDETINQNLLVDILKKEREGVKSMIMAQITQEEWDNFKYNEGFAEGREEGIEEGIEVGEIKVLYTMFNYDEETISKKLNLPIELVQKVIHEKLL</sequence>
<evidence type="ECO:0000313" key="1">
    <source>
        <dbReference type="EMBL" id="ONI45198.1"/>
    </source>
</evidence>
<accession>A0ACC8XIK2</accession>
<keyword evidence="2" id="KW-1185">Reference proteome</keyword>
<proteinExistence type="predicted"/>